<dbReference type="PANTHER" id="PTHR33204">
    <property type="entry name" value="TRANSCRIPTIONAL REGULATOR, MARR FAMILY"/>
    <property type="match status" value="1"/>
</dbReference>
<dbReference type="SUPFAM" id="SSF46785">
    <property type="entry name" value="Winged helix' DNA-binding domain"/>
    <property type="match status" value="1"/>
</dbReference>
<dbReference type="Pfam" id="PF01638">
    <property type="entry name" value="HxlR"/>
    <property type="match status" value="1"/>
</dbReference>
<feature type="region of interest" description="Disordered" evidence="4">
    <location>
        <begin position="111"/>
        <end position="133"/>
    </location>
</feature>
<sequence>MTSLHGPAAGFEHIDEERCRGFQASIELVGRKWTAGILLAGMRGARRFVEYRALVAGISDRLLTQRLKELEDDGLVERTVVPTMPVLIRYEPTERARGLMQALHPLIAWSETEDRGGSRPAPVPSANRRAQAE</sequence>
<dbReference type="Gene3D" id="1.10.10.10">
    <property type="entry name" value="Winged helix-like DNA-binding domain superfamily/Winged helix DNA-binding domain"/>
    <property type="match status" value="1"/>
</dbReference>
<keyword evidence="1" id="KW-0805">Transcription regulation</keyword>
<evidence type="ECO:0000256" key="2">
    <source>
        <dbReference type="ARBA" id="ARBA00023125"/>
    </source>
</evidence>
<dbReference type="PROSITE" id="PS51118">
    <property type="entry name" value="HTH_HXLR"/>
    <property type="match status" value="1"/>
</dbReference>
<dbReference type="InterPro" id="IPR036390">
    <property type="entry name" value="WH_DNA-bd_sf"/>
</dbReference>
<dbReference type="Proteomes" id="UP000515728">
    <property type="component" value="Chromosome"/>
</dbReference>
<proteinExistence type="predicted"/>
<evidence type="ECO:0000259" key="5">
    <source>
        <dbReference type="PROSITE" id="PS51118"/>
    </source>
</evidence>
<name>A0A7G7MCP6_9PSEU</name>
<protein>
    <submittedName>
        <fullName evidence="6">Helix-turn-helix transcriptional regulator</fullName>
    </submittedName>
</protein>
<gene>
    <name evidence="6" type="ORF">H6H00_20275</name>
</gene>
<evidence type="ECO:0000313" key="6">
    <source>
        <dbReference type="EMBL" id="QNG50557.1"/>
    </source>
</evidence>
<feature type="domain" description="HTH hxlR-type" evidence="5">
    <location>
        <begin position="19"/>
        <end position="118"/>
    </location>
</feature>
<evidence type="ECO:0000256" key="1">
    <source>
        <dbReference type="ARBA" id="ARBA00023015"/>
    </source>
</evidence>
<accession>A0A7G7MCP6</accession>
<dbReference type="EMBL" id="CP060131">
    <property type="protein sequence ID" value="QNG50557.1"/>
    <property type="molecule type" value="Genomic_DNA"/>
</dbReference>
<evidence type="ECO:0000256" key="3">
    <source>
        <dbReference type="ARBA" id="ARBA00023163"/>
    </source>
</evidence>
<dbReference type="InterPro" id="IPR036388">
    <property type="entry name" value="WH-like_DNA-bd_sf"/>
</dbReference>
<evidence type="ECO:0000256" key="4">
    <source>
        <dbReference type="SAM" id="MobiDB-lite"/>
    </source>
</evidence>
<dbReference type="RefSeq" id="WP_185717319.1">
    <property type="nucleotide sequence ID" value="NZ_BAAAWI010000001.1"/>
</dbReference>
<reference evidence="6 7" key="1">
    <citation type="submission" date="2020-08" db="EMBL/GenBank/DDBJ databases">
        <authorList>
            <person name="Mo P."/>
        </authorList>
    </citation>
    <scope>NUCLEOTIDE SEQUENCE [LARGE SCALE GENOMIC DNA]</scope>
    <source>
        <strain evidence="6 7">CGMCC 4.1532</strain>
    </source>
</reference>
<keyword evidence="3" id="KW-0804">Transcription</keyword>
<dbReference type="InterPro" id="IPR002577">
    <property type="entry name" value="HTH_HxlR"/>
</dbReference>
<evidence type="ECO:0000313" key="7">
    <source>
        <dbReference type="Proteomes" id="UP000515728"/>
    </source>
</evidence>
<dbReference type="AlphaFoldDB" id="A0A7G7MCP6"/>
<keyword evidence="7" id="KW-1185">Reference proteome</keyword>
<organism evidence="6 7">
    <name type="scientific">Pseudonocardia petroleophila</name>
    <dbReference type="NCBI Taxonomy" id="37331"/>
    <lineage>
        <taxon>Bacteria</taxon>
        <taxon>Bacillati</taxon>
        <taxon>Actinomycetota</taxon>
        <taxon>Actinomycetes</taxon>
        <taxon>Pseudonocardiales</taxon>
        <taxon>Pseudonocardiaceae</taxon>
        <taxon>Pseudonocardia</taxon>
    </lineage>
</organism>
<dbReference type="GO" id="GO:0003677">
    <property type="term" value="F:DNA binding"/>
    <property type="evidence" value="ECO:0007669"/>
    <property type="project" value="UniProtKB-KW"/>
</dbReference>
<keyword evidence="2" id="KW-0238">DNA-binding</keyword>
<dbReference type="KEGG" id="ppel:H6H00_20275"/>